<keyword evidence="2" id="KW-0521">NADP</keyword>
<dbReference type="GO" id="GO:0015940">
    <property type="term" value="P:pantothenate biosynthetic process"/>
    <property type="evidence" value="ECO:0007669"/>
    <property type="project" value="InterPro"/>
</dbReference>
<dbReference type="InterPro" id="IPR013328">
    <property type="entry name" value="6PGD_dom2"/>
</dbReference>
<accession>A0A0G2EQE6</accession>
<evidence type="ECO:0000256" key="1">
    <source>
        <dbReference type="ARBA" id="ARBA00007870"/>
    </source>
</evidence>
<evidence type="ECO:0000256" key="2">
    <source>
        <dbReference type="ARBA" id="ARBA00022857"/>
    </source>
</evidence>
<proteinExistence type="inferred from homology"/>
<dbReference type="FunFam" id="1.10.1040.10:FF:000017">
    <property type="entry name" value="2-dehydropantoate 2-reductase"/>
    <property type="match status" value="1"/>
</dbReference>
<keyword evidence="7" id="KW-1185">Reference proteome</keyword>
<organism evidence="6 7">
    <name type="scientific">Phaeomoniella chlamydospora</name>
    <name type="common">Phaeoacremonium chlamydosporum</name>
    <dbReference type="NCBI Taxonomy" id="158046"/>
    <lineage>
        <taxon>Eukaryota</taxon>
        <taxon>Fungi</taxon>
        <taxon>Dikarya</taxon>
        <taxon>Ascomycota</taxon>
        <taxon>Pezizomycotina</taxon>
        <taxon>Eurotiomycetes</taxon>
        <taxon>Chaetothyriomycetidae</taxon>
        <taxon>Phaeomoniellales</taxon>
        <taxon>Phaeomoniellaceae</taxon>
        <taxon>Phaeomoniella</taxon>
    </lineage>
</organism>
<evidence type="ECO:0000313" key="7">
    <source>
        <dbReference type="Proteomes" id="UP000053317"/>
    </source>
</evidence>
<protein>
    <submittedName>
        <fullName evidence="6">Putative ketopantoate reductase family</fullName>
    </submittedName>
</protein>
<reference evidence="6 7" key="1">
    <citation type="submission" date="2015-05" db="EMBL/GenBank/DDBJ databases">
        <title>Distinctive expansion of gene families associated with plant cell wall degradation and secondary metabolism in the genomes of grapevine trunk pathogens.</title>
        <authorList>
            <person name="Lawrence D.P."/>
            <person name="Travadon R."/>
            <person name="Rolshausen P.E."/>
            <person name="Baumgartner K."/>
        </authorList>
    </citation>
    <scope>NUCLEOTIDE SEQUENCE [LARGE SCALE GENOMIC DNA]</scope>
    <source>
        <strain evidence="6">UCRPC4</strain>
    </source>
</reference>
<dbReference type="NCBIfam" id="TIGR00745">
    <property type="entry name" value="apbA_panE"/>
    <property type="match status" value="1"/>
</dbReference>
<dbReference type="Pfam" id="PF02558">
    <property type="entry name" value="ApbA"/>
    <property type="match status" value="1"/>
</dbReference>
<dbReference type="Pfam" id="PF08546">
    <property type="entry name" value="ApbA_C"/>
    <property type="match status" value="1"/>
</dbReference>
<dbReference type="InterPro" id="IPR013332">
    <property type="entry name" value="KPR_N"/>
</dbReference>
<dbReference type="FunFam" id="3.40.50.720:FF:000609">
    <property type="entry name" value="2-dehydropantoate 2-reductase"/>
    <property type="match status" value="1"/>
</dbReference>
<evidence type="ECO:0000256" key="3">
    <source>
        <dbReference type="ARBA" id="ARBA00023002"/>
    </source>
</evidence>
<feature type="domain" description="Ketopantoate reductase C-terminal" evidence="5">
    <location>
        <begin position="262"/>
        <end position="386"/>
    </location>
</feature>
<reference evidence="6 7" key="2">
    <citation type="submission" date="2015-05" db="EMBL/GenBank/DDBJ databases">
        <authorList>
            <person name="Morales-Cruz A."/>
            <person name="Amrine K.C."/>
            <person name="Cantu D."/>
        </authorList>
    </citation>
    <scope>NUCLEOTIDE SEQUENCE [LARGE SCALE GENOMIC DNA]</scope>
    <source>
        <strain evidence="6">UCRPC4</strain>
    </source>
</reference>
<dbReference type="EMBL" id="LCWF01000051">
    <property type="protein sequence ID" value="KKY25012.1"/>
    <property type="molecule type" value="Genomic_DNA"/>
</dbReference>
<dbReference type="InterPro" id="IPR003710">
    <property type="entry name" value="ApbA"/>
</dbReference>
<evidence type="ECO:0000259" key="4">
    <source>
        <dbReference type="Pfam" id="PF02558"/>
    </source>
</evidence>
<dbReference type="SUPFAM" id="SSF51735">
    <property type="entry name" value="NAD(P)-binding Rossmann-fold domains"/>
    <property type="match status" value="1"/>
</dbReference>
<dbReference type="SUPFAM" id="SSF48179">
    <property type="entry name" value="6-phosphogluconate dehydrogenase C-terminal domain-like"/>
    <property type="match status" value="1"/>
</dbReference>
<dbReference type="InterPro" id="IPR008927">
    <property type="entry name" value="6-PGluconate_DH-like_C_sf"/>
</dbReference>
<dbReference type="PANTHER" id="PTHR21708:SF40">
    <property type="entry name" value="REDUCTASE FAMILY PROTEIN, PUTATIVE (AFU_ORTHOLOGUE AFUA_2G14497)-RELATED"/>
    <property type="match status" value="1"/>
</dbReference>
<dbReference type="AlphaFoldDB" id="A0A0G2EQE6"/>
<gene>
    <name evidence="6" type="ORF">UCRPC4_g02158</name>
</gene>
<comment type="caution">
    <text evidence="6">The sequence shown here is derived from an EMBL/GenBank/DDBJ whole genome shotgun (WGS) entry which is preliminary data.</text>
</comment>
<dbReference type="PANTHER" id="PTHR21708">
    <property type="entry name" value="PROBABLE 2-DEHYDROPANTOATE 2-REDUCTASE"/>
    <property type="match status" value="1"/>
</dbReference>
<dbReference type="InterPro" id="IPR036291">
    <property type="entry name" value="NAD(P)-bd_dom_sf"/>
</dbReference>
<keyword evidence="3" id="KW-0560">Oxidoreductase</keyword>
<dbReference type="InterPro" id="IPR051402">
    <property type="entry name" value="KPR-Related"/>
</dbReference>
<dbReference type="Gene3D" id="3.40.50.720">
    <property type="entry name" value="NAD(P)-binding Rossmann-like Domain"/>
    <property type="match status" value="1"/>
</dbReference>
<dbReference type="OrthoDB" id="3609at2759"/>
<feature type="domain" description="Ketopantoate reductase N-terminal" evidence="4">
    <location>
        <begin position="111"/>
        <end position="229"/>
    </location>
</feature>
<evidence type="ECO:0000313" key="6">
    <source>
        <dbReference type="EMBL" id="KKY25012.1"/>
    </source>
</evidence>
<comment type="similarity">
    <text evidence="1">Belongs to the ketopantoate reductase family.</text>
</comment>
<dbReference type="InterPro" id="IPR013752">
    <property type="entry name" value="KPA_reductase"/>
</dbReference>
<evidence type="ECO:0000259" key="5">
    <source>
        <dbReference type="Pfam" id="PF08546"/>
    </source>
</evidence>
<dbReference type="GO" id="GO:0008677">
    <property type="term" value="F:2-dehydropantoate 2-reductase activity"/>
    <property type="evidence" value="ECO:0007669"/>
    <property type="project" value="InterPro"/>
</dbReference>
<dbReference type="Proteomes" id="UP000053317">
    <property type="component" value="Unassembled WGS sequence"/>
</dbReference>
<sequence>MLVTKDGRDNNVSFDVDVEPILATKLGHYPQWWINLPQYQPLHEDAMDLDKELAHLMISFQCLEQHIHLRIPHLEMVMIQIRHQIEDEAIFKGPWDTNRRSYGDTKDHEHTALWPRRGFTIQSQNHGEHTVKPFNVIRTPAEAKQKFDYIVCAHKAINQDSVPEQLAPVVNQDQTTIVIIQNGVGNEDPFRKAFPKCCILSCVTWVGATQTSPGIVHHTTSEDMQIGLFPTPHLPSQTQQERLATFTALLTHGQTTFQTVPNIQLQRWEKLVWNAAWNSLTTLTMLDTKSWLTSSSDAIFLTRRLMSEVIDVARRCGVPLEYNLTDRLIDKVLAMPVGIGSSMQTDRRNQRPMEVEVILGTPVKRARELGIDTPTLETIYVLLKGIDSSVVGEFR</sequence>
<dbReference type="Gene3D" id="1.10.1040.10">
    <property type="entry name" value="N-(1-d-carboxylethyl)-l-norvaline Dehydrogenase, domain 2"/>
    <property type="match status" value="1"/>
</dbReference>
<dbReference type="GO" id="GO:0005737">
    <property type="term" value="C:cytoplasm"/>
    <property type="evidence" value="ECO:0007669"/>
    <property type="project" value="TreeGrafter"/>
</dbReference>
<name>A0A0G2EQE6_PHACM</name>